<comment type="caution">
    <text evidence="4">The sequence shown here is derived from an EMBL/GenBank/DDBJ whole genome shotgun (WGS) entry which is preliminary data.</text>
</comment>
<dbReference type="PANTHER" id="PTHR44591">
    <property type="entry name" value="STRESS RESPONSE REGULATOR PROTEIN 1"/>
    <property type="match status" value="1"/>
</dbReference>
<dbReference type="RefSeq" id="WP_016197123.1">
    <property type="nucleotide sequence ID" value="NZ_AQPN01000140.1"/>
</dbReference>
<dbReference type="PROSITE" id="PS50110">
    <property type="entry name" value="RESPONSE_REGULATORY"/>
    <property type="match status" value="1"/>
</dbReference>
<organism evidence="4 5">
    <name type="scientific">Arcticibacter svalbardensis MN12-7</name>
    <dbReference type="NCBI Taxonomy" id="1150600"/>
    <lineage>
        <taxon>Bacteria</taxon>
        <taxon>Pseudomonadati</taxon>
        <taxon>Bacteroidota</taxon>
        <taxon>Sphingobacteriia</taxon>
        <taxon>Sphingobacteriales</taxon>
        <taxon>Sphingobacteriaceae</taxon>
        <taxon>Arcticibacter</taxon>
    </lineage>
</organism>
<dbReference type="GO" id="GO:0000160">
    <property type="term" value="P:phosphorelay signal transduction system"/>
    <property type="evidence" value="ECO:0007669"/>
    <property type="project" value="InterPro"/>
</dbReference>
<sequence>MKVKNKILILDDDRYILDVLNEALTYADFEVKTALDIDSFYLELDSNKPDLVLIDFLLKGINGGEICHQLKITDVTDSIPVILMSGYPKVFGSLGTYGCDEFIAKPFDLYTLIDKIQGYMSISAIN</sequence>
<dbReference type="eggNOG" id="COG0745">
    <property type="taxonomic scope" value="Bacteria"/>
</dbReference>
<dbReference type="Pfam" id="PF00072">
    <property type="entry name" value="Response_reg"/>
    <property type="match status" value="1"/>
</dbReference>
<evidence type="ECO:0000256" key="1">
    <source>
        <dbReference type="ARBA" id="ARBA00022553"/>
    </source>
</evidence>
<dbReference type="InterPro" id="IPR050595">
    <property type="entry name" value="Bact_response_regulator"/>
</dbReference>
<dbReference type="SMART" id="SM00448">
    <property type="entry name" value="REC"/>
    <property type="match status" value="1"/>
</dbReference>
<protein>
    <submittedName>
        <fullName evidence="4">Two-component response regulator</fullName>
    </submittedName>
</protein>
<evidence type="ECO:0000313" key="5">
    <source>
        <dbReference type="Proteomes" id="UP000014174"/>
    </source>
</evidence>
<dbReference type="InterPro" id="IPR011006">
    <property type="entry name" value="CheY-like_superfamily"/>
</dbReference>
<dbReference type="PANTHER" id="PTHR44591:SF3">
    <property type="entry name" value="RESPONSE REGULATORY DOMAIN-CONTAINING PROTEIN"/>
    <property type="match status" value="1"/>
</dbReference>
<reference evidence="4 5" key="1">
    <citation type="journal article" date="2013" name="Genome Announc.">
        <title>Draft Genome Sequence of Arcticibacter svalbardensis Strain MN12-7T, a Member of the Family Sphingobacteriaceae Isolated from an Arctic Soil Sample.</title>
        <authorList>
            <person name="Shivaji S."/>
            <person name="Ara S."/>
            <person name="Prasad S."/>
            <person name="Manasa B.P."/>
            <person name="Begum Z."/>
            <person name="Singh A."/>
            <person name="Kumar Pinnaka A."/>
        </authorList>
    </citation>
    <scope>NUCLEOTIDE SEQUENCE [LARGE SCALE GENOMIC DNA]</scope>
    <source>
        <strain evidence="4 5">MN12-7</strain>
    </source>
</reference>
<dbReference type="EMBL" id="AQPN01000140">
    <property type="protein sequence ID" value="EOR92952.1"/>
    <property type="molecule type" value="Genomic_DNA"/>
</dbReference>
<evidence type="ECO:0000259" key="3">
    <source>
        <dbReference type="PROSITE" id="PS50110"/>
    </source>
</evidence>
<dbReference type="OrthoDB" id="795853at2"/>
<evidence type="ECO:0000313" key="4">
    <source>
        <dbReference type="EMBL" id="EOR92952.1"/>
    </source>
</evidence>
<dbReference type="SUPFAM" id="SSF52172">
    <property type="entry name" value="CheY-like"/>
    <property type="match status" value="1"/>
</dbReference>
<evidence type="ECO:0000256" key="2">
    <source>
        <dbReference type="PROSITE-ProRule" id="PRU00169"/>
    </source>
</evidence>
<dbReference type="InterPro" id="IPR001789">
    <property type="entry name" value="Sig_transdc_resp-reg_receiver"/>
</dbReference>
<name>R9GM86_9SPHI</name>
<keyword evidence="1 2" id="KW-0597">Phosphoprotein</keyword>
<accession>R9GM86</accession>
<proteinExistence type="predicted"/>
<feature type="modified residue" description="4-aspartylphosphate" evidence="2">
    <location>
        <position position="55"/>
    </location>
</feature>
<dbReference type="Gene3D" id="3.40.50.2300">
    <property type="match status" value="1"/>
</dbReference>
<dbReference type="AlphaFoldDB" id="R9GM86"/>
<keyword evidence="5" id="KW-1185">Reference proteome</keyword>
<feature type="domain" description="Response regulatory" evidence="3">
    <location>
        <begin position="6"/>
        <end position="120"/>
    </location>
</feature>
<dbReference type="STRING" id="1150600.ADIARSV_3903"/>
<dbReference type="Proteomes" id="UP000014174">
    <property type="component" value="Unassembled WGS sequence"/>
</dbReference>
<gene>
    <name evidence="4" type="ORF">ADIARSV_3903</name>
</gene>